<comment type="caution">
    <text evidence="2">The sequence shown here is derived from an EMBL/GenBank/DDBJ whole genome shotgun (WGS) entry which is preliminary data.</text>
</comment>
<proteinExistence type="predicted"/>
<dbReference type="EMBL" id="JWIC01000005">
    <property type="protein sequence ID" value="KID57131.1"/>
    <property type="molecule type" value="Genomic_DNA"/>
</dbReference>
<dbReference type="Proteomes" id="UP000031327">
    <property type="component" value="Unassembled WGS sequence"/>
</dbReference>
<dbReference type="RefSeq" id="WP_039608908.1">
    <property type="nucleotide sequence ID" value="NZ_JWIC01000005.1"/>
</dbReference>
<feature type="signal peptide" evidence="1">
    <location>
        <begin position="1"/>
        <end position="22"/>
    </location>
</feature>
<keyword evidence="1" id="KW-0732">Signal</keyword>
<dbReference type="AlphaFoldDB" id="A0A0C1Q8Z0"/>
<evidence type="ECO:0000256" key="1">
    <source>
        <dbReference type="SAM" id="SignalP"/>
    </source>
</evidence>
<gene>
    <name evidence="2" type="ORF">JF50_07775</name>
</gene>
<feature type="chain" id="PRO_5002136736" description="SnoaL-like domain-containing protein" evidence="1">
    <location>
        <begin position="23"/>
        <end position="170"/>
    </location>
</feature>
<evidence type="ECO:0000313" key="3">
    <source>
        <dbReference type="Proteomes" id="UP000031327"/>
    </source>
</evidence>
<protein>
    <recommendedName>
        <fullName evidence="4">SnoaL-like domain-containing protein</fullName>
    </recommendedName>
</protein>
<dbReference type="OrthoDB" id="9923617at2"/>
<accession>A0A0C1Q8Z0</accession>
<evidence type="ECO:0008006" key="4">
    <source>
        <dbReference type="Google" id="ProtNLM"/>
    </source>
</evidence>
<reference evidence="2 3" key="1">
    <citation type="submission" date="2014-12" db="EMBL/GenBank/DDBJ databases">
        <title>Draft Genome Sequence of Pseudoalteromonas luteoviolacea HI1.</title>
        <authorList>
            <person name="Asahina A.Y."/>
            <person name="Hadfield M.G."/>
        </authorList>
    </citation>
    <scope>NUCLEOTIDE SEQUENCE [LARGE SCALE GENOMIC DNA]</scope>
    <source>
        <strain evidence="2 3">HI1</strain>
    </source>
</reference>
<sequence length="170" mass="19593">MVCGFKWPLIIIMSVVAQSVFAQGDDVCSDEYLKKYNNYLYYIDNLHVTGNADKLFSMWDLDNLANGYKDFYPNDSDGEFIYNMVKGIFVFPDVLFSSKELLSYVVDRTINPHEMTLKVINNKMPKYKYLVVNFNEHGKIQGIMIRDGVRKEPINKCEMLMGEAELAVGL</sequence>
<evidence type="ECO:0000313" key="2">
    <source>
        <dbReference type="EMBL" id="KID57131.1"/>
    </source>
</evidence>
<name>A0A0C1Q8Z0_9GAMM</name>
<organism evidence="2 3">
    <name type="scientific">Pseudoalteromonas luteoviolacea</name>
    <dbReference type="NCBI Taxonomy" id="43657"/>
    <lineage>
        <taxon>Bacteria</taxon>
        <taxon>Pseudomonadati</taxon>
        <taxon>Pseudomonadota</taxon>
        <taxon>Gammaproteobacteria</taxon>
        <taxon>Alteromonadales</taxon>
        <taxon>Pseudoalteromonadaceae</taxon>
        <taxon>Pseudoalteromonas</taxon>
    </lineage>
</organism>